<evidence type="ECO:0000256" key="1">
    <source>
        <dbReference type="ARBA" id="ARBA00022754"/>
    </source>
</evidence>
<evidence type="ECO:0000313" key="10">
    <source>
        <dbReference type="Proteomes" id="UP000808372"/>
    </source>
</evidence>
<dbReference type="InterPro" id="IPR036415">
    <property type="entry name" value="Lamin_tail_dom_sf"/>
</dbReference>
<dbReference type="KEGG" id="snh:120041951"/>
<feature type="region of interest" description="Disordered" evidence="7">
    <location>
        <begin position="391"/>
        <end position="438"/>
    </location>
</feature>
<dbReference type="InterPro" id="IPR001322">
    <property type="entry name" value="Lamin_tail_dom"/>
</dbReference>
<dbReference type="InterPro" id="IPR039008">
    <property type="entry name" value="IF_rod_dom"/>
</dbReference>
<organism evidence="10 11">
    <name type="scientific">Salvelinus namaycush</name>
    <name type="common">Lake trout</name>
    <name type="synonym">Salmo namaycush</name>
    <dbReference type="NCBI Taxonomy" id="8040"/>
    <lineage>
        <taxon>Eukaryota</taxon>
        <taxon>Metazoa</taxon>
        <taxon>Chordata</taxon>
        <taxon>Craniata</taxon>
        <taxon>Vertebrata</taxon>
        <taxon>Euteleostomi</taxon>
        <taxon>Actinopterygii</taxon>
        <taxon>Neopterygii</taxon>
        <taxon>Teleostei</taxon>
        <taxon>Protacanthopterygii</taxon>
        <taxon>Salmoniformes</taxon>
        <taxon>Salmonidae</taxon>
        <taxon>Salmoninae</taxon>
        <taxon>Salvelinus</taxon>
    </lineage>
</organism>
<evidence type="ECO:0000256" key="3">
    <source>
        <dbReference type="ARBA" id="ARBA00023289"/>
    </source>
</evidence>
<proteinExistence type="inferred from homology"/>
<evidence type="ECO:0000256" key="4">
    <source>
        <dbReference type="ARBA" id="ARBA00024186"/>
    </source>
</evidence>
<feature type="region of interest" description="Disordered" evidence="7">
    <location>
        <begin position="1"/>
        <end position="37"/>
    </location>
</feature>
<name>A0A8U0U6Z6_SALNM</name>
<feature type="coiled-coil region" evidence="6">
    <location>
        <begin position="158"/>
        <end position="213"/>
    </location>
</feature>
<dbReference type="Pfam" id="PF00932">
    <property type="entry name" value="LTD"/>
    <property type="match status" value="1"/>
</dbReference>
<dbReference type="AlphaFoldDB" id="A0A8U0U6Z6"/>
<comment type="similarity">
    <text evidence="5">Belongs to the intermediate filament family.</text>
</comment>
<feature type="coiled-coil region" evidence="6">
    <location>
        <begin position="309"/>
        <end position="336"/>
    </location>
</feature>
<dbReference type="PROSITE" id="PS00226">
    <property type="entry name" value="IF_ROD_1"/>
    <property type="match status" value="1"/>
</dbReference>
<evidence type="ECO:0000259" key="9">
    <source>
        <dbReference type="PROSITE" id="PS51842"/>
    </source>
</evidence>
<keyword evidence="3" id="KW-0449">Lipoprotein</keyword>
<keyword evidence="2 6" id="KW-0175">Coiled coil</keyword>
<evidence type="ECO:0000256" key="7">
    <source>
        <dbReference type="SAM" id="MobiDB-lite"/>
    </source>
</evidence>
<dbReference type="GeneID" id="120041951"/>
<dbReference type="GO" id="GO:0005200">
    <property type="term" value="F:structural constituent of cytoskeleton"/>
    <property type="evidence" value="ECO:0007669"/>
    <property type="project" value="TreeGrafter"/>
</dbReference>
<keyword evidence="10" id="KW-1185">Reference proteome</keyword>
<evidence type="ECO:0000256" key="2">
    <source>
        <dbReference type="ARBA" id="ARBA00023054"/>
    </source>
</evidence>
<feature type="compositionally biased region" description="Basic residues" evidence="7">
    <location>
        <begin position="405"/>
        <end position="420"/>
    </location>
</feature>
<evidence type="ECO:0000256" key="5">
    <source>
        <dbReference type="RuleBase" id="RU000685"/>
    </source>
</evidence>
<dbReference type="SUPFAM" id="SSF74853">
    <property type="entry name" value="Lamin A/C globular tail domain"/>
    <property type="match status" value="1"/>
</dbReference>
<dbReference type="GO" id="GO:0005652">
    <property type="term" value="C:nuclear lamina"/>
    <property type="evidence" value="ECO:0007669"/>
    <property type="project" value="UniProtKB-SubCell"/>
</dbReference>
<dbReference type="Gene3D" id="1.20.5.500">
    <property type="entry name" value="Single helix bin"/>
    <property type="match status" value="1"/>
</dbReference>
<sequence length="666" mass="75562">MASVTSTSRSTRSSRRSGAGPSSTSPTRLSRSQEKEELSHLNDRLAAYIERVRQLENDKSSMLLLLEEKEESTTRETANVRRLYETELADARKSLDVLANDRARLQIEMGHLSEEHSKLQARNQKKEAECNMAMGQWRNLEAVLNSKDAELANQLADNRRQADDVTDLQAQVANLECALAETKTQLNSEMLRRVDLENQVQTLREQLEFQRHIGEQEVREIRSRHESRLVEVDSGRQKEFESKLAEAMQQLRQEHDGQIQQYKEDLEKNFNAKLENAHQTALKSSDFASSTREELSGTKLRIETLSSQLNHFQKQNGALEGRVRELERTLDREREVWQQRLSHKDEEMSAMRAQMQSQLEDYEQLLDVKLALDMEINAYRKMLEGEEQRLHLSPSPSQHGAVARTHGHGTRRVVRGKKRKNEGGTGSSPAYKVSQHAKAHSHMMVSEIDLKGNYVTLKNNSEKEQPLGGWVVRRSHLDSPELFFQIPPSYILAGGNTLTIWGSEAGGEASPGDLVMKNQRNWGPVNNVIVTLLNPDEEETAELRVQERGEEDSDVEVDEELLEGSDVHYLRRQTGECCTQACTQGKLISTVFLISIPLDGKAQEKEKEVLSGVVNSLSHDTQTDGGAGGNKRELLRYVTPPSFHNSDLRMLHPTREFPGIPLERLQ</sequence>
<dbReference type="Proteomes" id="UP000808372">
    <property type="component" value="Unplaced"/>
</dbReference>
<dbReference type="Pfam" id="PF00038">
    <property type="entry name" value="Filament"/>
    <property type="match status" value="1"/>
</dbReference>
<evidence type="ECO:0000256" key="6">
    <source>
        <dbReference type="SAM" id="Coils"/>
    </source>
</evidence>
<evidence type="ECO:0000313" key="11">
    <source>
        <dbReference type="RefSeq" id="XP_038842754.1"/>
    </source>
</evidence>
<dbReference type="GO" id="GO:0005882">
    <property type="term" value="C:intermediate filament"/>
    <property type="evidence" value="ECO:0007669"/>
    <property type="project" value="UniProtKB-KW"/>
</dbReference>
<dbReference type="GO" id="GO:0031507">
    <property type="term" value="P:heterochromatin formation"/>
    <property type="evidence" value="ECO:0007669"/>
    <property type="project" value="TreeGrafter"/>
</dbReference>
<gene>
    <name evidence="11" type="primary">LOC120041951</name>
</gene>
<dbReference type="Gene3D" id="1.20.5.170">
    <property type="match status" value="1"/>
</dbReference>
<dbReference type="PROSITE" id="PS51842">
    <property type="entry name" value="IF_ROD_2"/>
    <property type="match status" value="1"/>
</dbReference>
<dbReference type="GO" id="GO:0051664">
    <property type="term" value="P:nuclear pore localization"/>
    <property type="evidence" value="ECO:0007669"/>
    <property type="project" value="TreeGrafter"/>
</dbReference>
<dbReference type="GO" id="GO:0090435">
    <property type="term" value="P:protein localization to nuclear envelope"/>
    <property type="evidence" value="ECO:0007669"/>
    <property type="project" value="TreeGrafter"/>
</dbReference>
<feature type="domain" description="IF rod" evidence="9">
    <location>
        <begin position="34"/>
        <end position="390"/>
    </location>
</feature>
<protein>
    <submittedName>
        <fullName evidence="11">Lamin-L(III)-like isoform X1</fullName>
    </submittedName>
</protein>
<feature type="domain" description="LTD" evidence="8">
    <location>
        <begin position="431"/>
        <end position="548"/>
    </location>
</feature>
<dbReference type="SUPFAM" id="SSF64593">
    <property type="entry name" value="Intermediate filament protein, coiled coil region"/>
    <property type="match status" value="2"/>
</dbReference>
<feature type="compositionally biased region" description="Low complexity" evidence="7">
    <location>
        <begin position="1"/>
        <end position="30"/>
    </location>
</feature>
<dbReference type="InterPro" id="IPR018039">
    <property type="entry name" value="IF_conserved"/>
</dbReference>
<accession>A0A8U0U6Z6</accession>
<comment type="subcellular location">
    <subcellularLocation>
        <location evidence="4">Nucleus lamina</location>
    </subcellularLocation>
</comment>
<dbReference type="PROSITE" id="PS51841">
    <property type="entry name" value="LTD"/>
    <property type="match status" value="1"/>
</dbReference>
<dbReference type="PANTHER" id="PTHR45721">
    <property type="entry name" value="LAMIN DM0-RELATED"/>
    <property type="match status" value="1"/>
</dbReference>
<evidence type="ECO:0000259" key="8">
    <source>
        <dbReference type="PROSITE" id="PS51841"/>
    </source>
</evidence>
<dbReference type="GO" id="GO:0006998">
    <property type="term" value="P:nuclear envelope organization"/>
    <property type="evidence" value="ECO:0007669"/>
    <property type="project" value="TreeGrafter"/>
</dbReference>
<keyword evidence="3" id="KW-0636">Prenylation</keyword>
<dbReference type="Gene3D" id="1.20.5.1160">
    <property type="entry name" value="Vasodilator-stimulated phosphoprotein"/>
    <property type="match status" value="2"/>
</dbReference>
<dbReference type="RefSeq" id="XP_038842754.1">
    <property type="nucleotide sequence ID" value="XM_038986826.1"/>
</dbReference>
<reference evidence="11" key="1">
    <citation type="submission" date="2025-08" db="UniProtKB">
        <authorList>
            <consortium name="RefSeq"/>
        </authorList>
    </citation>
    <scope>IDENTIFICATION</scope>
    <source>
        <tissue evidence="11">White muscle</tissue>
    </source>
</reference>
<dbReference type="Gene3D" id="2.60.40.1260">
    <property type="entry name" value="Lamin Tail domain"/>
    <property type="match status" value="1"/>
</dbReference>
<dbReference type="SMART" id="SM01391">
    <property type="entry name" value="Filament"/>
    <property type="match status" value="1"/>
</dbReference>
<dbReference type="PANTHER" id="PTHR45721:SF16">
    <property type="entry name" value="LAMIN-L(III)"/>
    <property type="match status" value="1"/>
</dbReference>
<keyword evidence="1 5" id="KW-0403">Intermediate filament</keyword>
<dbReference type="GO" id="GO:0007097">
    <property type="term" value="P:nuclear migration"/>
    <property type="evidence" value="ECO:0007669"/>
    <property type="project" value="TreeGrafter"/>
</dbReference>